<keyword evidence="3" id="KW-0732">Signal</keyword>
<dbReference type="AlphaFoldDB" id="A0A7I8VNE7"/>
<proteinExistence type="predicted"/>
<evidence type="ECO:0000256" key="2">
    <source>
        <dbReference type="SAM" id="Phobius"/>
    </source>
</evidence>
<evidence type="ECO:0000313" key="5">
    <source>
        <dbReference type="EMBL" id="CAD5117812.1"/>
    </source>
</evidence>
<organism evidence="5 6">
    <name type="scientific">Dimorphilus gyrociliatus</name>
    <dbReference type="NCBI Taxonomy" id="2664684"/>
    <lineage>
        <taxon>Eukaryota</taxon>
        <taxon>Metazoa</taxon>
        <taxon>Spiralia</taxon>
        <taxon>Lophotrochozoa</taxon>
        <taxon>Annelida</taxon>
        <taxon>Polychaeta</taxon>
        <taxon>Polychaeta incertae sedis</taxon>
        <taxon>Dinophilidae</taxon>
        <taxon>Dimorphilus</taxon>
    </lineage>
</organism>
<name>A0A7I8VNE7_9ANNE</name>
<dbReference type="InterPro" id="IPR013783">
    <property type="entry name" value="Ig-like_fold"/>
</dbReference>
<accession>A0A7I8VNE7</accession>
<keyword evidence="2" id="KW-0472">Membrane</keyword>
<evidence type="ECO:0000256" key="1">
    <source>
        <dbReference type="SAM" id="MobiDB-lite"/>
    </source>
</evidence>
<dbReference type="InterPro" id="IPR036179">
    <property type="entry name" value="Ig-like_dom_sf"/>
</dbReference>
<feature type="domain" description="Ig-like" evidence="4">
    <location>
        <begin position="114"/>
        <end position="203"/>
    </location>
</feature>
<reference evidence="5 6" key="1">
    <citation type="submission" date="2020-08" db="EMBL/GenBank/DDBJ databases">
        <authorList>
            <person name="Hejnol A."/>
        </authorList>
    </citation>
    <scope>NUCLEOTIDE SEQUENCE [LARGE SCALE GENOMIC DNA]</scope>
</reference>
<dbReference type="CDD" id="cd00096">
    <property type="entry name" value="Ig"/>
    <property type="match status" value="1"/>
</dbReference>
<dbReference type="SUPFAM" id="SSF48726">
    <property type="entry name" value="Immunoglobulin"/>
    <property type="match status" value="1"/>
</dbReference>
<dbReference type="Proteomes" id="UP000549394">
    <property type="component" value="Unassembled WGS sequence"/>
</dbReference>
<keyword evidence="2" id="KW-1133">Transmembrane helix</keyword>
<dbReference type="InterPro" id="IPR007110">
    <property type="entry name" value="Ig-like_dom"/>
</dbReference>
<evidence type="ECO:0000313" key="6">
    <source>
        <dbReference type="Proteomes" id="UP000549394"/>
    </source>
</evidence>
<feature type="compositionally biased region" description="Polar residues" evidence="1">
    <location>
        <begin position="485"/>
        <end position="496"/>
    </location>
</feature>
<feature type="signal peptide" evidence="3">
    <location>
        <begin position="1"/>
        <end position="18"/>
    </location>
</feature>
<evidence type="ECO:0000259" key="4">
    <source>
        <dbReference type="PROSITE" id="PS50835"/>
    </source>
</evidence>
<comment type="caution">
    <text evidence="5">The sequence shown here is derived from an EMBL/GenBank/DDBJ whole genome shotgun (WGS) entry which is preliminary data.</text>
</comment>
<gene>
    <name evidence="5" type="ORF">DGYR_LOCUS6297</name>
</gene>
<evidence type="ECO:0000256" key="3">
    <source>
        <dbReference type="SAM" id="SignalP"/>
    </source>
</evidence>
<protein>
    <submittedName>
        <fullName evidence="5">DgyrCDS6561</fullName>
    </submittedName>
</protein>
<dbReference type="EMBL" id="CAJFCJ010000007">
    <property type="protein sequence ID" value="CAD5117812.1"/>
    <property type="molecule type" value="Genomic_DNA"/>
</dbReference>
<sequence length="635" mass="71426">MATLSQIILLICFGLVAAEDLLKIPEKELDLGWCECTTTSPCIIMWRKDGESTLSIGGELYVNDNYRLQTAGNPITRVKLIIKENVSLKNSTTFHCRIGNRIEFTVVANPARLPAQLTMKPNEEFPWETGKVYMLICRLIDIGYPIADIEWYKNDIRIGVKSSILQFKPLKMDDNNSTYYCMASNAYSEFLNVRLMSERQTIQIKKNSMKFMLIKRNNSTWSHLSDTGSFSFVSIDVTDTGYYYCRCLDNNGNSQDSDSRLLMIKAPPKVLETSKSVRRQGNNFQLYFTYTGISLVTSVVWKLGDSTIDKDRYQIKSYNMTGQYEYGQTMARRSELNWIVNCPYDVSYNGFYQGLIQTSNATYTQVLKIQWFIPDDLCAESITPSTDSTTSNSDGQIGEKILNSENSSTTVIVTSVCVVFFVALAGFFVIIFSWKKWQLKKLQYNESSSNGDASNCNTVCTTCSGEDSENNSVTNVRLIRKNSLQRGTSLTSTSSRALPPVPRSRINSSSSSKSAFTPVCHLHAPLPNPIYGISGRCSSCGQYRLRSDVSESASSQYDVINDTLPTTSDTAIYQTLQHSRVNNNQPATLDDVYMSMTNNFSQQPLETPINAFYSKILRRSPEVGAIVKIPRESFV</sequence>
<feature type="transmembrane region" description="Helical" evidence="2">
    <location>
        <begin position="411"/>
        <end position="434"/>
    </location>
</feature>
<dbReference type="PROSITE" id="PS50835">
    <property type="entry name" value="IG_LIKE"/>
    <property type="match status" value="1"/>
</dbReference>
<dbReference type="Gene3D" id="2.60.40.10">
    <property type="entry name" value="Immunoglobulins"/>
    <property type="match status" value="2"/>
</dbReference>
<feature type="chain" id="PRO_5029453491" evidence="3">
    <location>
        <begin position="19"/>
        <end position="635"/>
    </location>
</feature>
<keyword evidence="2" id="KW-0812">Transmembrane</keyword>
<feature type="region of interest" description="Disordered" evidence="1">
    <location>
        <begin position="485"/>
        <end position="512"/>
    </location>
</feature>
<keyword evidence="6" id="KW-1185">Reference proteome</keyword>